<dbReference type="Pfam" id="PF13739">
    <property type="entry name" value="PdaC"/>
    <property type="match status" value="1"/>
</dbReference>
<gene>
    <name evidence="3" type="ORF">Ami103574_12390</name>
</gene>
<dbReference type="AlphaFoldDB" id="A0A858C0W9"/>
<protein>
    <submittedName>
        <fullName evidence="3">DUF3298 and DUF4163 domain-containing protein</fullName>
    </submittedName>
</protein>
<keyword evidence="4" id="KW-1185">Reference proteome</keyword>
<dbReference type="InterPro" id="IPR025303">
    <property type="entry name" value="PdaC"/>
</dbReference>
<dbReference type="RefSeq" id="WP_163067286.1">
    <property type="nucleotide sequence ID" value="NZ_CP048649.1"/>
</dbReference>
<dbReference type="EMBL" id="CP048649">
    <property type="protein sequence ID" value="QIB70046.1"/>
    <property type="molecule type" value="Genomic_DNA"/>
</dbReference>
<name>A0A858C0W9_9FIRM</name>
<evidence type="ECO:0000259" key="2">
    <source>
        <dbReference type="Pfam" id="PF13739"/>
    </source>
</evidence>
<dbReference type="Gene3D" id="3.90.640.20">
    <property type="entry name" value="Heat-shock cognate protein, ATPase"/>
    <property type="match status" value="1"/>
</dbReference>
<feature type="domain" description="Deacetylase PdaC" evidence="2">
    <location>
        <begin position="20"/>
        <end position="114"/>
    </location>
</feature>
<dbReference type="InterPro" id="IPR037126">
    <property type="entry name" value="PdaC/RsiV-like_sf"/>
</dbReference>
<accession>A0A858C0W9</accession>
<dbReference type="InterPro" id="IPR021729">
    <property type="entry name" value="DUF3298"/>
</dbReference>
<evidence type="ECO:0000313" key="3">
    <source>
        <dbReference type="EMBL" id="QIB70046.1"/>
    </source>
</evidence>
<evidence type="ECO:0000313" key="4">
    <source>
        <dbReference type="Proteomes" id="UP000466848"/>
    </source>
</evidence>
<dbReference type="KEGG" id="abut:Ami103574_12390"/>
<reference evidence="3 4" key="1">
    <citation type="submission" date="2020-02" db="EMBL/GenBank/DDBJ databases">
        <authorList>
            <person name="Kim Y.B."/>
            <person name="Roh S.W."/>
        </authorList>
    </citation>
    <scope>NUCLEOTIDE SEQUENCE [LARGE SCALE GENOMIC DNA]</scope>
    <source>
        <strain evidence="3 4">DSM 103574</strain>
    </source>
</reference>
<organism evidence="3 4">
    <name type="scientific">Aminipila butyrica</name>
    <dbReference type="NCBI Taxonomy" id="433296"/>
    <lineage>
        <taxon>Bacteria</taxon>
        <taxon>Bacillati</taxon>
        <taxon>Bacillota</taxon>
        <taxon>Clostridia</taxon>
        <taxon>Peptostreptococcales</taxon>
        <taxon>Anaerovoracaceae</taxon>
        <taxon>Aminipila</taxon>
    </lineage>
</organism>
<evidence type="ECO:0000259" key="1">
    <source>
        <dbReference type="Pfam" id="PF11738"/>
    </source>
</evidence>
<dbReference type="Gene3D" id="3.30.565.40">
    <property type="entry name" value="Fervidobacterium nodosum Rt17-B1 like"/>
    <property type="match status" value="1"/>
</dbReference>
<feature type="domain" description="DUF3298" evidence="1">
    <location>
        <begin position="133"/>
        <end position="209"/>
    </location>
</feature>
<sequence>MQTVFQKTLKDTMYYNNIPVFIYQINYPCFMTTCSTISAVNINNHYIYNAKQTETYCRTVLYSQALDSARYLQPASPFNSYTFDVDFEITYNAGCFTSLYMDTSMYLGGAHGQTKRESDTWDFKTGNRLFLSDLCPNTPDYLSKLQTSIINQIRKRLQESPGSYFDDYETLLRDSFNPNSFYLIPNGFIIYFQQYDIAPYVSGMPEFSFSLRLDHF</sequence>
<dbReference type="Pfam" id="PF11738">
    <property type="entry name" value="DUF3298"/>
    <property type="match status" value="1"/>
</dbReference>
<proteinExistence type="predicted"/>
<dbReference type="Proteomes" id="UP000466848">
    <property type="component" value="Chromosome"/>
</dbReference>